<evidence type="ECO:0000313" key="3">
    <source>
        <dbReference type="Proteomes" id="UP000265520"/>
    </source>
</evidence>
<accession>A0A392PBQ7</accession>
<name>A0A392PBQ7_9FABA</name>
<dbReference type="PANTHER" id="PTHR45708:SF67">
    <property type="entry name" value="CHITINASE"/>
    <property type="match status" value="1"/>
</dbReference>
<protein>
    <submittedName>
        <fullName evidence="2">Acidic endochitinase-like</fullName>
    </submittedName>
</protein>
<dbReference type="InterPro" id="IPR050542">
    <property type="entry name" value="Glycosyl_Hydrlase18_Chitinase"/>
</dbReference>
<keyword evidence="3" id="KW-1185">Reference proteome</keyword>
<organism evidence="2 3">
    <name type="scientific">Trifolium medium</name>
    <dbReference type="NCBI Taxonomy" id="97028"/>
    <lineage>
        <taxon>Eukaryota</taxon>
        <taxon>Viridiplantae</taxon>
        <taxon>Streptophyta</taxon>
        <taxon>Embryophyta</taxon>
        <taxon>Tracheophyta</taxon>
        <taxon>Spermatophyta</taxon>
        <taxon>Magnoliopsida</taxon>
        <taxon>eudicotyledons</taxon>
        <taxon>Gunneridae</taxon>
        <taxon>Pentapetalae</taxon>
        <taxon>rosids</taxon>
        <taxon>fabids</taxon>
        <taxon>Fabales</taxon>
        <taxon>Fabaceae</taxon>
        <taxon>Papilionoideae</taxon>
        <taxon>50 kb inversion clade</taxon>
        <taxon>NPAAA clade</taxon>
        <taxon>Hologalegina</taxon>
        <taxon>IRL clade</taxon>
        <taxon>Trifolieae</taxon>
        <taxon>Trifolium</taxon>
    </lineage>
</organism>
<feature type="non-terminal residue" evidence="2">
    <location>
        <position position="1"/>
    </location>
</feature>
<dbReference type="AlphaFoldDB" id="A0A392PBQ7"/>
<comment type="caution">
    <text evidence="2">The sequence shown here is derived from an EMBL/GenBank/DDBJ whole genome shotgun (WGS) entry which is preliminary data.</text>
</comment>
<dbReference type="Gene3D" id="3.20.20.80">
    <property type="entry name" value="Glycosidases"/>
    <property type="match status" value="1"/>
</dbReference>
<dbReference type="PANTHER" id="PTHR45708">
    <property type="entry name" value="ENDOCHITINASE"/>
    <property type="match status" value="1"/>
</dbReference>
<evidence type="ECO:0000259" key="1">
    <source>
        <dbReference type="PROSITE" id="PS51910"/>
    </source>
</evidence>
<proteinExistence type="predicted"/>
<feature type="domain" description="GH18" evidence="1">
    <location>
        <begin position="1"/>
        <end position="65"/>
    </location>
</feature>
<dbReference type="GO" id="GO:0005975">
    <property type="term" value="P:carbohydrate metabolic process"/>
    <property type="evidence" value="ECO:0007669"/>
    <property type="project" value="InterPro"/>
</dbReference>
<dbReference type="GO" id="GO:0005576">
    <property type="term" value="C:extracellular region"/>
    <property type="evidence" value="ECO:0007669"/>
    <property type="project" value="TreeGrafter"/>
</dbReference>
<dbReference type="Proteomes" id="UP000265520">
    <property type="component" value="Unassembled WGS sequence"/>
</dbReference>
<evidence type="ECO:0000313" key="2">
    <source>
        <dbReference type="EMBL" id="MCI09224.1"/>
    </source>
</evidence>
<sequence>VSKIYVGVPASPETSTAESGFVAARVFISKVLPFVKRSSKYGGVMLWDRFADKQNGYGRNIKAFV</sequence>
<reference evidence="2 3" key="1">
    <citation type="journal article" date="2018" name="Front. Plant Sci.">
        <title>Red Clover (Trifolium pratense) and Zigzag Clover (T. medium) - A Picture of Genomic Similarities and Differences.</title>
        <authorList>
            <person name="Dluhosova J."/>
            <person name="Istvanek J."/>
            <person name="Nedelnik J."/>
            <person name="Repkova J."/>
        </authorList>
    </citation>
    <scope>NUCLEOTIDE SEQUENCE [LARGE SCALE GENOMIC DNA]</scope>
    <source>
        <strain evidence="3">cv. 10/8</strain>
        <tissue evidence="2">Leaf</tissue>
    </source>
</reference>
<dbReference type="InterPro" id="IPR017853">
    <property type="entry name" value="GH"/>
</dbReference>
<dbReference type="EMBL" id="LXQA010071814">
    <property type="protein sequence ID" value="MCI09224.1"/>
    <property type="molecule type" value="Genomic_DNA"/>
</dbReference>
<dbReference type="PROSITE" id="PS51910">
    <property type="entry name" value="GH18_2"/>
    <property type="match status" value="1"/>
</dbReference>
<dbReference type="GO" id="GO:0004568">
    <property type="term" value="F:chitinase activity"/>
    <property type="evidence" value="ECO:0007669"/>
    <property type="project" value="TreeGrafter"/>
</dbReference>
<dbReference type="InterPro" id="IPR001223">
    <property type="entry name" value="Glyco_hydro18_cat"/>
</dbReference>
<dbReference type="SUPFAM" id="SSF51445">
    <property type="entry name" value="(Trans)glycosidases"/>
    <property type="match status" value="1"/>
</dbReference>